<dbReference type="RefSeq" id="WP_214624613.1">
    <property type="nucleotide sequence ID" value="NZ_JAHGAW010000010.1"/>
</dbReference>
<name>A0A9X1DEB3_9SPHN</name>
<dbReference type="Pfam" id="PF00582">
    <property type="entry name" value="Usp"/>
    <property type="match status" value="1"/>
</dbReference>
<evidence type="ECO:0000313" key="3">
    <source>
        <dbReference type="EMBL" id="MBT2188360.1"/>
    </source>
</evidence>
<comment type="similarity">
    <text evidence="1">Belongs to the universal stress protein A family.</text>
</comment>
<evidence type="ECO:0000259" key="2">
    <source>
        <dbReference type="Pfam" id="PF00582"/>
    </source>
</evidence>
<evidence type="ECO:0000313" key="4">
    <source>
        <dbReference type="Proteomes" id="UP001138757"/>
    </source>
</evidence>
<protein>
    <submittedName>
        <fullName evidence="3">Universal stress protein</fullName>
    </submittedName>
</protein>
<accession>A0A9X1DEB3</accession>
<dbReference type="PRINTS" id="PR01438">
    <property type="entry name" value="UNVRSLSTRESS"/>
</dbReference>
<reference evidence="3" key="1">
    <citation type="submission" date="2021-05" db="EMBL/GenBank/DDBJ databases">
        <title>Genome of Sphingobium sp. strain.</title>
        <authorList>
            <person name="Fan R."/>
        </authorList>
    </citation>
    <scope>NUCLEOTIDE SEQUENCE</scope>
    <source>
        <strain evidence="3">H33</strain>
    </source>
</reference>
<proteinExistence type="inferred from homology"/>
<dbReference type="AlphaFoldDB" id="A0A9X1DEB3"/>
<dbReference type="CDD" id="cd00293">
    <property type="entry name" value="USP-like"/>
    <property type="match status" value="1"/>
</dbReference>
<sequence>MERIMVATDGSAGADRAVDRAAYLAHSLSAELVIVTICGDLGASDLRALSRAGEDIGGALDSAADQILADATERAHRSGAGTVRTNSAWGDPAQAIIEMARSEGATMLVVGRRGRGRLTGLVLGSVSQKLTSLAGCAVLVVP</sequence>
<dbReference type="InterPro" id="IPR014729">
    <property type="entry name" value="Rossmann-like_a/b/a_fold"/>
</dbReference>
<gene>
    <name evidence="3" type="ORF">KK488_15495</name>
</gene>
<evidence type="ECO:0000256" key="1">
    <source>
        <dbReference type="ARBA" id="ARBA00008791"/>
    </source>
</evidence>
<organism evidence="3 4">
    <name type="scientific">Sphingobium nicotianae</name>
    <dbReference type="NCBI Taxonomy" id="2782607"/>
    <lineage>
        <taxon>Bacteria</taxon>
        <taxon>Pseudomonadati</taxon>
        <taxon>Pseudomonadota</taxon>
        <taxon>Alphaproteobacteria</taxon>
        <taxon>Sphingomonadales</taxon>
        <taxon>Sphingomonadaceae</taxon>
        <taxon>Sphingobium</taxon>
    </lineage>
</organism>
<dbReference type="SUPFAM" id="SSF52402">
    <property type="entry name" value="Adenine nucleotide alpha hydrolases-like"/>
    <property type="match status" value="1"/>
</dbReference>
<keyword evidence="4" id="KW-1185">Reference proteome</keyword>
<feature type="domain" description="UspA" evidence="2">
    <location>
        <begin position="2"/>
        <end position="142"/>
    </location>
</feature>
<dbReference type="Gene3D" id="3.40.50.620">
    <property type="entry name" value="HUPs"/>
    <property type="match status" value="1"/>
</dbReference>
<dbReference type="InterPro" id="IPR006015">
    <property type="entry name" value="Universal_stress_UspA"/>
</dbReference>
<dbReference type="InterPro" id="IPR006016">
    <property type="entry name" value="UspA"/>
</dbReference>
<comment type="caution">
    <text evidence="3">The sequence shown here is derived from an EMBL/GenBank/DDBJ whole genome shotgun (WGS) entry which is preliminary data.</text>
</comment>
<dbReference type="PANTHER" id="PTHR46268:SF6">
    <property type="entry name" value="UNIVERSAL STRESS PROTEIN UP12"/>
    <property type="match status" value="1"/>
</dbReference>
<dbReference type="Proteomes" id="UP001138757">
    <property type="component" value="Unassembled WGS sequence"/>
</dbReference>
<dbReference type="EMBL" id="JAHGAW010000010">
    <property type="protein sequence ID" value="MBT2188360.1"/>
    <property type="molecule type" value="Genomic_DNA"/>
</dbReference>
<dbReference type="PANTHER" id="PTHR46268">
    <property type="entry name" value="STRESS RESPONSE PROTEIN NHAX"/>
    <property type="match status" value="1"/>
</dbReference>